<sequence>MAVFQQPPSATLPPPSTTHYTTHHFMPQAAISCALTLISSSTTPTGEGEGRRKWPPSAPCQLHSGHLPAAMAINIPFPPILRPTLSSFRLKHHSKNLPLIFRRAFFYSVVSCVDTSRAPR</sequence>
<name>A0A9W9RWN9_9EURO</name>
<organism evidence="1 2">
    <name type="scientific">Penicillium concentricum</name>
    <dbReference type="NCBI Taxonomy" id="293559"/>
    <lineage>
        <taxon>Eukaryota</taxon>
        <taxon>Fungi</taxon>
        <taxon>Dikarya</taxon>
        <taxon>Ascomycota</taxon>
        <taxon>Pezizomycotina</taxon>
        <taxon>Eurotiomycetes</taxon>
        <taxon>Eurotiomycetidae</taxon>
        <taxon>Eurotiales</taxon>
        <taxon>Aspergillaceae</taxon>
        <taxon>Penicillium</taxon>
    </lineage>
</organism>
<dbReference type="Proteomes" id="UP001147752">
    <property type="component" value="Unassembled WGS sequence"/>
</dbReference>
<proteinExistence type="predicted"/>
<dbReference type="AlphaFoldDB" id="A0A9W9RWN9"/>
<accession>A0A9W9RWN9</accession>
<dbReference type="OrthoDB" id="4485682at2759"/>
<protein>
    <submittedName>
        <fullName evidence="1">Uncharacterized protein</fullName>
    </submittedName>
</protein>
<comment type="caution">
    <text evidence="1">The sequence shown here is derived from an EMBL/GenBank/DDBJ whole genome shotgun (WGS) entry which is preliminary data.</text>
</comment>
<evidence type="ECO:0000313" key="1">
    <source>
        <dbReference type="EMBL" id="KAJ5365203.1"/>
    </source>
</evidence>
<dbReference type="RefSeq" id="XP_056576670.1">
    <property type="nucleotide sequence ID" value="XM_056725819.1"/>
</dbReference>
<keyword evidence="2" id="KW-1185">Reference proteome</keyword>
<evidence type="ECO:0000313" key="2">
    <source>
        <dbReference type="Proteomes" id="UP001147752"/>
    </source>
</evidence>
<dbReference type="GeneID" id="81465002"/>
<dbReference type="EMBL" id="JAPZBT010000003">
    <property type="protein sequence ID" value="KAJ5365203.1"/>
    <property type="molecule type" value="Genomic_DNA"/>
</dbReference>
<reference evidence="1" key="2">
    <citation type="journal article" date="2023" name="IMA Fungus">
        <title>Comparative genomic study of the Penicillium genus elucidates a diverse pangenome and 15 lateral gene transfer events.</title>
        <authorList>
            <person name="Petersen C."/>
            <person name="Sorensen T."/>
            <person name="Nielsen M.R."/>
            <person name="Sondergaard T.E."/>
            <person name="Sorensen J.L."/>
            <person name="Fitzpatrick D.A."/>
            <person name="Frisvad J.C."/>
            <person name="Nielsen K.L."/>
        </authorList>
    </citation>
    <scope>NUCLEOTIDE SEQUENCE</scope>
    <source>
        <strain evidence="1">IBT 3081</strain>
    </source>
</reference>
<gene>
    <name evidence="1" type="ORF">N7517_008089</name>
</gene>
<reference evidence="1" key="1">
    <citation type="submission" date="2022-12" db="EMBL/GenBank/DDBJ databases">
        <authorList>
            <person name="Petersen C."/>
        </authorList>
    </citation>
    <scope>NUCLEOTIDE SEQUENCE</scope>
    <source>
        <strain evidence="1">IBT 3081</strain>
    </source>
</reference>